<feature type="binding site" evidence="10">
    <location>
        <position position="214"/>
    </location>
    <ligand>
        <name>Zn(2+)</name>
        <dbReference type="ChEBI" id="CHEBI:29105"/>
        <label>2</label>
        <note>catalytic</note>
    </ligand>
</feature>
<dbReference type="Gene3D" id="3.60.15.10">
    <property type="entry name" value="Ribonuclease Z/Hydroxyacylglutathione hydrolase-like"/>
    <property type="match status" value="1"/>
</dbReference>
<dbReference type="SMART" id="SM00849">
    <property type="entry name" value="Lactamase_B"/>
    <property type="match status" value="1"/>
</dbReference>
<dbReference type="Proteomes" id="UP000030361">
    <property type="component" value="Chromosome"/>
</dbReference>
<dbReference type="SUPFAM" id="SSF56281">
    <property type="entry name" value="Metallo-hydrolase/oxidoreductase"/>
    <property type="match status" value="1"/>
</dbReference>
<dbReference type="Pfam" id="PF23023">
    <property type="entry name" value="Anti-Pycsar_Apyc1"/>
    <property type="match status" value="1"/>
</dbReference>
<keyword evidence="6 10" id="KW-0255">Endonuclease</keyword>
<dbReference type="InterPro" id="IPR001279">
    <property type="entry name" value="Metallo-B-lactamas"/>
</dbReference>
<evidence type="ECO:0000256" key="10">
    <source>
        <dbReference type="HAMAP-Rule" id="MF_01818"/>
    </source>
</evidence>
<name>A0A1S6QFY2_9LACO</name>
<dbReference type="OrthoDB" id="9800940at2"/>
<comment type="function">
    <text evidence="9 10">Zinc phosphodiesterase, which displays some tRNA 3'-processing endonuclease activity. Probably involved in tRNA maturation, by removing a 3'-trailer from precursor tRNA.</text>
</comment>
<evidence type="ECO:0000256" key="2">
    <source>
        <dbReference type="ARBA" id="ARBA00012477"/>
    </source>
</evidence>
<comment type="subunit">
    <text evidence="1 10">Homodimer.</text>
</comment>
<dbReference type="RefSeq" id="WP_035168445.1">
    <property type="nucleotide sequence ID" value="NZ_CP018906.1"/>
</dbReference>
<organism evidence="12 13">
    <name type="scientific">Lentilactobacillus curieae</name>
    <dbReference type="NCBI Taxonomy" id="1138822"/>
    <lineage>
        <taxon>Bacteria</taxon>
        <taxon>Bacillati</taxon>
        <taxon>Bacillota</taxon>
        <taxon>Bacilli</taxon>
        <taxon>Lactobacillales</taxon>
        <taxon>Lactobacillaceae</taxon>
        <taxon>Lentilactobacillus</taxon>
    </lineage>
</organism>
<dbReference type="NCBIfam" id="NF000801">
    <property type="entry name" value="PRK00055.1-3"/>
    <property type="match status" value="1"/>
</dbReference>
<dbReference type="FunFam" id="3.60.15.10:FF:000002">
    <property type="entry name" value="Ribonuclease Z"/>
    <property type="match status" value="1"/>
</dbReference>
<comment type="catalytic activity">
    <reaction evidence="10">
        <text>Endonucleolytic cleavage of RNA, removing extra 3' nucleotides from tRNA precursor, generating 3' termini of tRNAs. A 3'-hydroxy group is left at the tRNA terminus and a 5'-phosphoryl group is left at the trailer molecule.</text>
        <dbReference type="EC" id="3.1.26.11"/>
    </reaction>
</comment>
<evidence type="ECO:0000313" key="12">
    <source>
        <dbReference type="EMBL" id="AQW20508.1"/>
    </source>
</evidence>
<gene>
    <name evidence="10" type="primary">rnz</name>
    <name evidence="12" type="ORF">PL11_000440</name>
</gene>
<evidence type="ECO:0000256" key="1">
    <source>
        <dbReference type="ARBA" id="ARBA00011738"/>
    </source>
</evidence>
<accession>A0A1S6QFY2</accession>
<comment type="similarity">
    <text evidence="10">Belongs to the RNase Z family.</text>
</comment>
<feature type="domain" description="Metallo-beta-lactamase" evidence="11">
    <location>
        <begin position="20"/>
        <end position="272"/>
    </location>
</feature>
<feature type="binding site" evidence="10">
    <location>
        <position position="272"/>
    </location>
    <ligand>
        <name>Zn(2+)</name>
        <dbReference type="ChEBI" id="CHEBI:29105"/>
        <label>2</label>
        <note>catalytic</note>
    </ligand>
</feature>
<feature type="binding site" evidence="10">
    <location>
        <position position="65"/>
    </location>
    <ligand>
        <name>Zn(2+)</name>
        <dbReference type="ChEBI" id="CHEBI:29105"/>
        <label>1</label>
        <note>catalytic</note>
    </ligand>
</feature>
<feature type="active site" description="Proton acceptor" evidence="10">
    <location>
        <position position="67"/>
    </location>
</feature>
<evidence type="ECO:0000256" key="6">
    <source>
        <dbReference type="ARBA" id="ARBA00022759"/>
    </source>
</evidence>
<evidence type="ECO:0000313" key="13">
    <source>
        <dbReference type="Proteomes" id="UP000030361"/>
    </source>
</evidence>
<dbReference type="EC" id="3.1.26.11" evidence="2 10"/>
<proteinExistence type="inferred from homology"/>
<dbReference type="GO" id="GO:0008270">
    <property type="term" value="F:zinc ion binding"/>
    <property type="evidence" value="ECO:0007669"/>
    <property type="project" value="UniProtKB-UniRule"/>
</dbReference>
<comment type="cofactor">
    <cofactor evidence="10">
        <name>Zn(2+)</name>
        <dbReference type="ChEBI" id="CHEBI:29105"/>
    </cofactor>
    <text evidence="10">Binds 2 Zn(2+) ions.</text>
</comment>
<dbReference type="PANTHER" id="PTHR46018:SF2">
    <property type="entry name" value="ZINC PHOSPHODIESTERASE ELAC PROTEIN 1"/>
    <property type="match status" value="1"/>
</dbReference>
<dbReference type="EMBL" id="CP018906">
    <property type="protein sequence ID" value="AQW20508.1"/>
    <property type="molecule type" value="Genomic_DNA"/>
</dbReference>
<keyword evidence="5 10" id="KW-0479">Metal-binding</keyword>
<feature type="binding site" evidence="10">
    <location>
        <position position="214"/>
    </location>
    <ligand>
        <name>Zn(2+)</name>
        <dbReference type="ChEBI" id="CHEBI:29105"/>
        <label>1</label>
        <note>catalytic</note>
    </ligand>
</feature>
<feature type="binding site" evidence="10">
    <location>
        <position position="67"/>
    </location>
    <ligand>
        <name>Zn(2+)</name>
        <dbReference type="ChEBI" id="CHEBI:29105"/>
        <label>2</label>
        <note>catalytic</note>
    </ligand>
</feature>
<keyword evidence="3 10" id="KW-0819">tRNA processing</keyword>
<dbReference type="NCBIfam" id="TIGR02651">
    <property type="entry name" value="RNase_Z"/>
    <property type="match status" value="1"/>
</dbReference>
<evidence type="ECO:0000256" key="4">
    <source>
        <dbReference type="ARBA" id="ARBA00022722"/>
    </source>
</evidence>
<protein>
    <recommendedName>
        <fullName evidence="2 10">Ribonuclease Z</fullName>
        <shortName evidence="10">RNase Z</shortName>
        <ecNumber evidence="2 10">3.1.26.11</ecNumber>
    </recommendedName>
    <alternativeName>
        <fullName evidence="10">tRNA 3 endonuclease</fullName>
    </alternativeName>
    <alternativeName>
        <fullName evidence="10">tRNase Z</fullName>
    </alternativeName>
</protein>
<sequence length="311" mass="34622">MQIEFLGTGAGSPGKFRNVSSLALRLLDEINSVWLFDAGEGTQHQILRSTIRPRKIDKIFITHLHGDHIFGLPGLLSSRSFQGGEGDLDIYGPKGIKQYIEVSLKVSATRLSYNINYHELEHKQSGLIFEDKKFSVYVEPLDHRIESFGYRVVEHDHPGELMVDKLKELNIPSGPVYGKLKNGETVTLADGRVIDGHDVIGHAQPGRIVAILGDTRQTNNAITLAESADVLVHESTFSKGENKLARNYYHSTNIQAATMAKKAGVKKLLLNHISARYTGKMAHELEKQAQSVFPNTKVVRDFDIVDVPFNK</sequence>
<keyword evidence="13" id="KW-1185">Reference proteome</keyword>
<feature type="binding site" evidence="10">
    <location>
        <position position="143"/>
    </location>
    <ligand>
        <name>Zn(2+)</name>
        <dbReference type="ChEBI" id="CHEBI:29105"/>
        <label>1</label>
        <note>catalytic</note>
    </ligand>
</feature>
<dbReference type="CDD" id="cd07717">
    <property type="entry name" value="RNaseZ_ZiPD-like_MBL-fold"/>
    <property type="match status" value="1"/>
</dbReference>
<evidence type="ECO:0000256" key="8">
    <source>
        <dbReference type="ARBA" id="ARBA00022833"/>
    </source>
</evidence>
<evidence type="ECO:0000256" key="3">
    <source>
        <dbReference type="ARBA" id="ARBA00022694"/>
    </source>
</evidence>
<evidence type="ECO:0000256" key="5">
    <source>
        <dbReference type="ARBA" id="ARBA00022723"/>
    </source>
</evidence>
<evidence type="ECO:0000256" key="7">
    <source>
        <dbReference type="ARBA" id="ARBA00022801"/>
    </source>
</evidence>
<dbReference type="InterPro" id="IPR013471">
    <property type="entry name" value="RNase_Z/BN"/>
</dbReference>
<dbReference type="GO" id="GO:0042802">
    <property type="term" value="F:identical protein binding"/>
    <property type="evidence" value="ECO:0007669"/>
    <property type="project" value="UniProtKB-ARBA"/>
</dbReference>
<feature type="binding site" evidence="10">
    <location>
        <position position="63"/>
    </location>
    <ligand>
        <name>Zn(2+)</name>
        <dbReference type="ChEBI" id="CHEBI:29105"/>
        <label>1</label>
        <note>catalytic</note>
    </ligand>
</feature>
<keyword evidence="8 10" id="KW-0862">Zinc</keyword>
<dbReference type="GO" id="GO:0042781">
    <property type="term" value="F:3'-tRNA processing endoribonuclease activity"/>
    <property type="evidence" value="ECO:0007669"/>
    <property type="project" value="UniProtKB-UniRule"/>
</dbReference>
<dbReference type="InterPro" id="IPR036866">
    <property type="entry name" value="RibonucZ/Hydroxyglut_hydro"/>
</dbReference>
<feature type="binding site" evidence="10">
    <location>
        <position position="68"/>
    </location>
    <ligand>
        <name>Zn(2+)</name>
        <dbReference type="ChEBI" id="CHEBI:29105"/>
        <label>2</label>
        <note>catalytic</note>
    </ligand>
</feature>
<reference evidence="12 13" key="1">
    <citation type="journal article" date="2015" name="Genome Announc.">
        <title>Genome Sequence of Lactobacillus curieae CCTCC M 2011381T, a Novel Producer of Gamma-aminobutyric Acid.</title>
        <authorList>
            <person name="Wang Y."/>
            <person name="Wang Y."/>
            <person name="Lang C."/>
            <person name="Wei D."/>
            <person name="Xu P."/>
            <person name="Xie J."/>
        </authorList>
    </citation>
    <scope>NUCLEOTIDE SEQUENCE [LARGE SCALE GENOMIC DNA]</scope>
    <source>
        <strain evidence="12 13">CCTCC M 2011381</strain>
    </source>
</reference>
<dbReference type="KEGG" id="lcu:PL11_000440"/>
<dbReference type="HAMAP" id="MF_01818">
    <property type="entry name" value="RNase_Z_BN"/>
    <property type="match status" value="1"/>
</dbReference>
<evidence type="ECO:0000256" key="9">
    <source>
        <dbReference type="ARBA" id="ARBA00057812"/>
    </source>
</evidence>
<evidence type="ECO:0000259" key="11">
    <source>
        <dbReference type="SMART" id="SM00849"/>
    </source>
</evidence>
<keyword evidence="4 10" id="KW-0540">Nuclease</keyword>
<dbReference type="AlphaFoldDB" id="A0A1S6QFY2"/>
<keyword evidence="7 10" id="KW-0378">Hydrolase</keyword>
<dbReference type="eggNOG" id="COG1234">
    <property type="taxonomic scope" value="Bacteria"/>
</dbReference>
<dbReference type="PANTHER" id="PTHR46018">
    <property type="entry name" value="ZINC PHOSPHODIESTERASE ELAC PROTEIN 1"/>
    <property type="match status" value="1"/>
</dbReference>